<accession>A0A0F7V9S7</accession>
<proteinExistence type="predicted"/>
<keyword evidence="2 4" id="KW-0371">Homeobox</keyword>
<keyword evidence="7" id="KW-1185">Reference proteome</keyword>
<evidence type="ECO:0000256" key="1">
    <source>
        <dbReference type="ARBA" id="ARBA00023125"/>
    </source>
</evidence>
<sequence>MAEPSSVDEFESSLPSHGSSLAGLEPISWGDVATYERNAVTSLVQHQPRLDIDLLAEEQLASLLAETDIVNTPHNAIGASSMLWPAKNTLPPKSGNRFNPAALKLLKRWFANHEDHPYPTSDDIQQLEVLTSLSQKQIQNWFSNMRRRSKNLRSNTDSGIFSRRTSKAAYAFTFWKHESASTMGELSARTRSCSSF</sequence>
<dbReference type="SMART" id="SM00389">
    <property type="entry name" value="HOX"/>
    <property type="match status" value="1"/>
</dbReference>
<dbReference type="PROSITE" id="PS50071">
    <property type="entry name" value="HOMEOBOX_2"/>
    <property type="match status" value="1"/>
</dbReference>
<dbReference type="InterPro" id="IPR050224">
    <property type="entry name" value="TALE_homeobox"/>
</dbReference>
<feature type="domain" description="Homeobox" evidence="5">
    <location>
        <begin position="89"/>
        <end position="152"/>
    </location>
</feature>
<dbReference type="GO" id="GO:0006355">
    <property type="term" value="P:regulation of DNA-templated transcription"/>
    <property type="evidence" value="ECO:0007669"/>
    <property type="project" value="InterPro"/>
</dbReference>
<name>A0A0F7V9S7_PENBI</name>
<dbReference type="CDD" id="cd00086">
    <property type="entry name" value="homeodomain"/>
    <property type="match status" value="1"/>
</dbReference>
<dbReference type="EMBL" id="CDHK01000003">
    <property type="protein sequence ID" value="CEO58589.1"/>
    <property type="molecule type" value="Genomic_DNA"/>
</dbReference>
<dbReference type="Gene3D" id="1.10.10.60">
    <property type="entry name" value="Homeodomain-like"/>
    <property type="match status" value="1"/>
</dbReference>
<evidence type="ECO:0000313" key="7">
    <source>
        <dbReference type="Proteomes" id="UP000042958"/>
    </source>
</evidence>
<dbReference type="InterPro" id="IPR009057">
    <property type="entry name" value="Homeodomain-like_sf"/>
</dbReference>
<evidence type="ECO:0000256" key="4">
    <source>
        <dbReference type="PROSITE-ProRule" id="PRU00108"/>
    </source>
</evidence>
<comment type="subcellular location">
    <subcellularLocation>
        <location evidence="4">Nucleus</location>
    </subcellularLocation>
</comment>
<gene>
    <name evidence="6" type="ORF">PMG11_03301</name>
</gene>
<evidence type="ECO:0000256" key="3">
    <source>
        <dbReference type="ARBA" id="ARBA00023242"/>
    </source>
</evidence>
<dbReference type="AlphaFoldDB" id="A0A0F7V9S7"/>
<dbReference type="SUPFAM" id="SSF46689">
    <property type="entry name" value="Homeodomain-like"/>
    <property type="match status" value="1"/>
</dbReference>
<dbReference type="PANTHER" id="PTHR11850">
    <property type="entry name" value="HOMEOBOX PROTEIN TRANSCRIPTION FACTORS"/>
    <property type="match status" value="1"/>
</dbReference>
<evidence type="ECO:0000313" key="6">
    <source>
        <dbReference type="EMBL" id="CEO58589.1"/>
    </source>
</evidence>
<evidence type="ECO:0000256" key="2">
    <source>
        <dbReference type="ARBA" id="ARBA00023155"/>
    </source>
</evidence>
<feature type="DNA-binding region" description="Homeobox" evidence="4">
    <location>
        <begin position="91"/>
        <end position="153"/>
    </location>
</feature>
<dbReference type="InterPro" id="IPR001356">
    <property type="entry name" value="HD"/>
</dbReference>
<dbReference type="InterPro" id="IPR008422">
    <property type="entry name" value="KN_HD"/>
</dbReference>
<keyword evidence="1 4" id="KW-0238">DNA-binding</keyword>
<reference evidence="7" key="1">
    <citation type="journal article" date="2015" name="Genome Announc.">
        <title>Draft genome sequence of the fungus Penicillium brasilianum MG11.</title>
        <authorList>
            <person name="Horn F."/>
            <person name="Linde J."/>
            <person name="Mattern D.J."/>
            <person name="Walther G."/>
            <person name="Guthke R."/>
            <person name="Brakhage A.A."/>
            <person name="Valiante V."/>
        </authorList>
    </citation>
    <scope>NUCLEOTIDE SEQUENCE [LARGE SCALE GENOMIC DNA]</scope>
    <source>
        <strain evidence="7">MG11</strain>
    </source>
</reference>
<evidence type="ECO:0000259" key="5">
    <source>
        <dbReference type="PROSITE" id="PS50071"/>
    </source>
</evidence>
<dbReference type="Pfam" id="PF05920">
    <property type="entry name" value="Homeobox_KN"/>
    <property type="match status" value="1"/>
</dbReference>
<protein>
    <recommendedName>
        <fullName evidence="5">Homeobox domain-containing protein</fullName>
    </recommendedName>
</protein>
<dbReference type="OrthoDB" id="10056939at2759"/>
<dbReference type="STRING" id="104259.A0A0F7V9S7"/>
<keyword evidence="3 4" id="KW-0539">Nucleus</keyword>
<dbReference type="Proteomes" id="UP000042958">
    <property type="component" value="Unassembled WGS sequence"/>
</dbReference>
<dbReference type="GO" id="GO:0003677">
    <property type="term" value="F:DNA binding"/>
    <property type="evidence" value="ECO:0007669"/>
    <property type="project" value="UniProtKB-UniRule"/>
</dbReference>
<dbReference type="GO" id="GO:0005634">
    <property type="term" value="C:nucleus"/>
    <property type="evidence" value="ECO:0007669"/>
    <property type="project" value="UniProtKB-SubCell"/>
</dbReference>
<organism evidence="6 7">
    <name type="scientific">Penicillium brasilianum</name>
    <dbReference type="NCBI Taxonomy" id="104259"/>
    <lineage>
        <taxon>Eukaryota</taxon>
        <taxon>Fungi</taxon>
        <taxon>Dikarya</taxon>
        <taxon>Ascomycota</taxon>
        <taxon>Pezizomycotina</taxon>
        <taxon>Eurotiomycetes</taxon>
        <taxon>Eurotiomycetidae</taxon>
        <taxon>Eurotiales</taxon>
        <taxon>Aspergillaceae</taxon>
        <taxon>Penicillium</taxon>
    </lineage>
</organism>